<evidence type="ECO:0000256" key="7">
    <source>
        <dbReference type="ARBA" id="ARBA00022642"/>
    </source>
</evidence>
<dbReference type="GO" id="GO:0051539">
    <property type="term" value="F:4 iron, 4 sulfur cluster binding"/>
    <property type="evidence" value="ECO:0007669"/>
    <property type="project" value="UniProtKB-KW"/>
</dbReference>
<keyword evidence="11" id="KW-0411">Iron-sulfur</keyword>
<dbReference type="GO" id="GO:0005829">
    <property type="term" value="C:cytosol"/>
    <property type="evidence" value="ECO:0007669"/>
    <property type="project" value="TreeGrafter"/>
</dbReference>
<evidence type="ECO:0000256" key="1">
    <source>
        <dbReference type="ARBA" id="ARBA00001966"/>
    </source>
</evidence>
<dbReference type="Gene3D" id="3.40.50.10800">
    <property type="entry name" value="NadA-like"/>
    <property type="match status" value="3"/>
</dbReference>
<dbReference type="EMBL" id="LAZR01002766">
    <property type="protein sequence ID" value="KKN25849.1"/>
    <property type="molecule type" value="Genomic_DNA"/>
</dbReference>
<protein>
    <recommendedName>
        <fullName evidence="4">quinolinate synthase</fullName>
        <ecNumber evidence="4">2.5.1.72</ecNumber>
    </recommendedName>
</protein>
<evidence type="ECO:0000313" key="12">
    <source>
        <dbReference type="EMBL" id="KKN25849.1"/>
    </source>
</evidence>
<keyword evidence="9" id="KW-0479">Metal-binding</keyword>
<keyword evidence="5" id="KW-0004">4Fe-4S</keyword>
<dbReference type="Pfam" id="PF02445">
    <property type="entry name" value="NadA"/>
    <property type="match status" value="1"/>
</dbReference>
<dbReference type="FunFam" id="3.40.50.10800:FF:000003">
    <property type="entry name" value="Quinolinate synthase A"/>
    <property type="match status" value="1"/>
</dbReference>
<dbReference type="PANTHER" id="PTHR30573">
    <property type="entry name" value="QUINOLINATE SYNTHETASE A"/>
    <property type="match status" value="1"/>
</dbReference>
<dbReference type="FunFam" id="3.40.50.10800:FF:000001">
    <property type="entry name" value="Quinolinate synthase A"/>
    <property type="match status" value="1"/>
</dbReference>
<dbReference type="UniPathway" id="UPA00253">
    <property type="reaction ID" value="UER00327"/>
</dbReference>
<evidence type="ECO:0000256" key="5">
    <source>
        <dbReference type="ARBA" id="ARBA00022485"/>
    </source>
</evidence>
<dbReference type="GO" id="GO:0046872">
    <property type="term" value="F:metal ion binding"/>
    <property type="evidence" value="ECO:0007669"/>
    <property type="project" value="UniProtKB-KW"/>
</dbReference>
<gene>
    <name evidence="12" type="ORF">LCGC14_0880590</name>
</gene>
<comment type="caution">
    <text evidence="12">The sequence shown here is derived from an EMBL/GenBank/DDBJ whole genome shotgun (WGS) entry which is preliminary data.</text>
</comment>
<evidence type="ECO:0000256" key="11">
    <source>
        <dbReference type="ARBA" id="ARBA00023014"/>
    </source>
</evidence>
<sequence length="358" mass="39890">MSLAETIPKKLQSRIDHIIDNVTPNPWLTEVQKQDYVAKIKVLLEQKNAVLIAHYYVDDELQALAEQTGGYVSDSLDMANFGARHQANTLVVCGVRFMGETAKILSPEKTVIMPTLEAECSLDLGCPIDEFSQFCDQYPDHQVVVYANTSVEVKARADWIVTSSNAIQIIQHLMAQGKKIIWGPDRHLGQYINNKTGADMILWQGHCIVHDEFKLHELEVLMEKYPDAEVLVHPESPESIIAKADFVGSTKQIIAAGKASKADTLIIATDYGLFYKMSQVVPNKRLIPAPTGGKSATCKSCAHCPWMGMNTLVNLYETLRDMQNIVEVDEQTRLKALIPLNRMLDFSYQQGILTAGDA</sequence>
<proteinExistence type="predicted"/>
<dbReference type="AlphaFoldDB" id="A0A0F9P6Z8"/>
<dbReference type="NCBIfam" id="TIGR00550">
    <property type="entry name" value="nadA"/>
    <property type="match status" value="1"/>
</dbReference>
<dbReference type="InterPro" id="IPR036094">
    <property type="entry name" value="NadA_sf"/>
</dbReference>
<evidence type="ECO:0000256" key="10">
    <source>
        <dbReference type="ARBA" id="ARBA00023004"/>
    </source>
</evidence>
<dbReference type="GO" id="GO:0008987">
    <property type="term" value="F:quinolinate synthetase A activity"/>
    <property type="evidence" value="ECO:0007669"/>
    <property type="project" value="InterPro"/>
</dbReference>
<evidence type="ECO:0000256" key="4">
    <source>
        <dbReference type="ARBA" id="ARBA00012669"/>
    </source>
</evidence>
<reference evidence="12" key="1">
    <citation type="journal article" date="2015" name="Nature">
        <title>Complex archaea that bridge the gap between prokaryotes and eukaryotes.</title>
        <authorList>
            <person name="Spang A."/>
            <person name="Saw J.H."/>
            <person name="Jorgensen S.L."/>
            <person name="Zaremba-Niedzwiedzka K."/>
            <person name="Martijn J."/>
            <person name="Lind A.E."/>
            <person name="van Eijk R."/>
            <person name="Schleper C."/>
            <person name="Guy L."/>
            <person name="Ettema T.J."/>
        </authorList>
    </citation>
    <scope>NUCLEOTIDE SEQUENCE</scope>
</reference>
<dbReference type="PANTHER" id="PTHR30573:SF0">
    <property type="entry name" value="QUINOLINATE SYNTHASE, CHLOROPLASTIC"/>
    <property type="match status" value="1"/>
</dbReference>
<comment type="subcellular location">
    <subcellularLocation>
        <location evidence="2">Cytoplasm</location>
    </subcellularLocation>
</comment>
<comment type="pathway">
    <text evidence="3">Cofactor biosynthesis; NAD(+) biosynthesis; quinolinate from iminoaspartate: step 1/1.</text>
</comment>
<keyword evidence="8" id="KW-0808">Transferase</keyword>
<dbReference type="EC" id="2.5.1.72" evidence="4"/>
<dbReference type="InterPro" id="IPR003473">
    <property type="entry name" value="NadA"/>
</dbReference>
<keyword evidence="7" id="KW-0662">Pyridine nucleotide biosynthesis</keyword>
<evidence type="ECO:0000256" key="8">
    <source>
        <dbReference type="ARBA" id="ARBA00022679"/>
    </source>
</evidence>
<evidence type="ECO:0000256" key="2">
    <source>
        <dbReference type="ARBA" id="ARBA00004496"/>
    </source>
</evidence>
<comment type="cofactor">
    <cofactor evidence="1">
        <name>[4Fe-4S] cluster</name>
        <dbReference type="ChEBI" id="CHEBI:49883"/>
    </cofactor>
</comment>
<dbReference type="NCBIfam" id="NF006877">
    <property type="entry name" value="PRK09375.1-1"/>
    <property type="match status" value="1"/>
</dbReference>
<dbReference type="NCBIfam" id="NF006878">
    <property type="entry name" value="PRK09375.1-2"/>
    <property type="match status" value="1"/>
</dbReference>
<keyword evidence="10" id="KW-0408">Iron</keyword>
<evidence type="ECO:0000256" key="3">
    <source>
        <dbReference type="ARBA" id="ARBA00005065"/>
    </source>
</evidence>
<evidence type="ECO:0000256" key="6">
    <source>
        <dbReference type="ARBA" id="ARBA00022490"/>
    </source>
</evidence>
<keyword evidence="6" id="KW-0963">Cytoplasm</keyword>
<evidence type="ECO:0000256" key="9">
    <source>
        <dbReference type="ARBA" id="ARBA00022723"/>
    </source>
</evidence>
<dbReference type="SUPFAM" id="SSF142754">
    <property type="entry name" value="NadA-like"/>
    <property type="match status" value="1"/>
</dbReference>
<organism evidence="12">
    <name type="scientific">marine sediment metagenome</name>
    <dbReference type="NCBI Taxonomy" id="412755"/>
    <lineage>
        <taxon>unclassified sequences</taxon>
        <taxon>metagenomes</taxon>
        <taxon>ecological metagenomes</taxon>
    </lineage>
</organism>
<name>A0A0F9P6Z8_9ZZZZ</name>
<dbReference type="GO" id="GO:0034628">
    <property type="term" value="P:'de novo' NAD+ biosynthetic process from L-aspartate"/>
    <property type="evidence" value="ECO:0007669"/>
    <property type="project" value="TreeGrafter"/>
</dbReference>
<accession>A0A0F9P6Z8</accession>